<dbReference type="CDD" id="cd22436">
    <property type="entry name" value="KH-I_NOVA_rpt2"/>
    <property type="match status" value="1"/>
</dbReference>
<keyword evidence="5" id="KW-1185">Reference proteome</keyword>
<keyword evidence="1" id="KW-0694">RNA-binding</keyword>
<dbReference type="GO" id="GO:0003723">
    <property type="term" value="F:RNA binding"/>
    <property type="evidence" value="ECO:0007669"/>
    <property type="project" value="UniProtKB-UniRule"/>
</dbReference>
<feature type="compositionally biased region" description="Low complexity" evidence="2">
    <location>
        <begin position="884"/>
        <end position="908"/>
    </location>
</feature>
<feature type="compositionally biased region" description="Polar residues" evidence="2">
    <location>
        <begin position="779"/>
        <end position="788"/>
    </location>
</feature>
<comment type="caution">
    <text evidence="4">The sequence shown here is derived from an EMBL/GenBank/DDBJ whole genome shotgun (WGS) entry which is preliminary data.</text>
</comment>
<feature type="region of interest" description="Disordered" evidence="2">
    <location>
        <begin position="751"/>
        <end position="810"/>
    </location>
</feature>
<evidence type="ECO:0000256" key="2">
    <source>
        <dbReference type="SAM" id="MobiDB-lite"/>
    </source>
</evidence>
<dbReference type="Gene3D" id="3.30.1370.10">
    <property type="entry name" value="K Homology domain, type 1"/>
    <property type="match status" value="2"/>
</dbReference>
<accession>A0A250WU76</accession>
<dbReference type="InterPro" id="IPR004087">
    <property type="entry name" value="KH_dom"/>
</dbReference>
<dbReference type="InterPro" id="IPR004088">
    <property type="entry name" value="KH_dom_type_1"/>
</dbReference>
<dbReference type="EMBL" id="BEGY01000007">
    <property type="protein sequence ID" value="GAX74355.1"/>
    <property type="molecule type" value="Genomic_DNA"/>
</dbReference>
<evidence type="ECO:0000313" key="5">
    <source>
        <dbReference type="Proteomes" id="UP000232323"/>
    </source>
</evidence>
<sequence length="1188" mass="125254">MVATTSSASSTAAAPASSTPSSSATNTSCILHSIRPSRLLHPLAVSEPSSEASSATYQPPLTTIIAPLTAIPTMTGSTGSLTAVNDSSAVLLSSNSATASATAASSASTTASATTVSSASATAASSASTTAASSASTTASATAATSASTTASATAATVATPPTVLKLLFTNSAAGVVIGQGGRSRDLIQRKSGVRMQFSKPGEYFEGTSERILVLIGSFHSIMLAMSIILRMLSMRRLPAQQQHSEQAVVLADLPSDAVTTITCHHVHGYNHVEADVISANVVAEDEAAGVDSANVADEDDVDDNVVYDVISEIIQDSYSSHLNASNPTSNKDLDINTTVSTDSCGGSSNYSNDKGTIMMLRIVMPAAAVGAVLGKGGCETQNIRKVTGVNMSISSQPQRQKLKEQQQQDQDYQDQANYRIITITTHHHNYYINGNLREPLLEAAAPLMKAALSVVQLSVGRGSSHGSSVEDSTADVAERADDEIDESEHEFDESSIPLLLADESSSILSATTSATSSPALFTLPLPATAASTARPKSQLPDETARPKSQLPDETARPKSQLPDETARPNSQLPDETARPKSQLPDETARPKSQLPASKHYSLSFAGDCINDPLDPLEVLEAAAVAADSSQDILQDDLNEPTTVVAASSGNHLKQFDDGSSSSSSRHPKPLTIKQQQVDDEVAAASESGILAVISSGSGRAAAARSYSSLLHALALVMQHVIHSPHYYTVPSMYSVETSRIKDCIMDNRSKQQSIAGGSSHNDRGGTAACPGPQRDIIMSSSNTTHQASPPYGRHPQQGGCRRGGTITTTGIDLNLSDQQRQQQQRATTASTRPHISPLAEHQASSLLLLQVPLPSPPFPEAHQLAQHHIHDPTHQPRSPPPRSATAAAAAAARHQQSHCGSHSSRSSYPQRRPAAAAISHHACLPHHMATATGVIAQPAHQSNYLPATPANPWLRHSHYSHYPHYHYAAGFMMRQMMPPYWHPYFIPDSSDYGMMLTSSIMPPPHNYYWARHYNDHHGMMSAALSTAAACGGPGFEGRNDCSSSRRVRAASTSSDHYSYNRSYQSTVPPSNGYQSTVPPSNGYQSTVPPSNGYQSTVPPSNGYQSTVPPSNGSSSSGRGLRGHPTAAAVTYNNNGHAHIGGRQWQDQGGKQGEISECSEGSREAAAGGRQQVGGSSRQFRNAAGRQQ</sequence>
<dbReference type="InterPro" id="IPR036612">
    <property type="entry name" value="KH_dom_type_1_sf"/>
</dbReference>
<feature type="region of interest" description="Disordered" evidence="2">
    <location>
        <begin position="1"/>
        <end position="27"/>
    </location>
</feature>
<name>A0A250WU76_9CHLO</name>
<dbReference type="Pfam" id="PF00013">
    <property type="entry name" value="KH_1"/>
    <property type="match status" value="2"/>
</dbReference>
<feature type="domain" description="K Homology" evidence="3">
    <location>
        <begin position="357"/>
        <end position="443"/>
    </location>
</feature>
<feature type="region of interest" description="Disordered" evidence="2">
    <location>
        <begin position="462"/>
        <end position="497"/>
    </location>
</feature>
<feature type="region of interest" description="Disordered" evidence="2">
    <location>
        <begin position="531"/>
        <end position="597"/>
    </location>
</feature>
<evidence type="ECO:0000313" key="4">
    <source>
        <dbReference type="EMBL" id="GAX74355.1"/>
    </source>
</evidence>
<organism evidence="4 5">
    <name type="scientific">Chlamydomonas eustigma</name>
    <dbReference type="NCBI Taxonomy" id="1157962"/>
    <lineage>
        <taxon>Eukaryota</taxon>
        <taxon>Viridiplantae</taxon>
        <taxon>Chlorophyta</taxon>
        <taxon>core chlorophytes</taxon>
        <taxon>Chlorophyceae</taxon>
        <taxon>CS clade</taxon>
        <taxon>Chlamydomonadales</taxon>
        <taxon>Chlamydomonadaceae</taxon>
        <taxon>Chlamydomonas</taxon>
    </lineage>
</organism>
<feature type="region of interest" description="Disordered" evidence="2">
    <location>
        <begin position="648"/>
        <end position="676"/>
    </location>
</feature>
<feature type="domain" description="K Homology" evidence="3">
    <location>
        <begin position="161"/>
        <end position="234"/>
    </location>
</feature>
<feature type="compositionally biased region" description="Acidic residues" evidence="2">
    <location>
        <begin position="481"/>
        <end position="494"/>
    </location>
</feature>
<dbReference type="InterPro" id="IPR047276">
    <property type="entry name" value="KH-I_NOVA_rpt2"/>
</dbReference>
<feature type="region of interest" description="Disordered" evidence="2">
    <location>
        <begin position="391"/>
        <end position="412"/>
    </location>
</feature>
<feature type="region of interest" description="Disordered" evidence="2">
    <location>
        <begin position="1037"/>
        <end position="1188"/>
    </location>
</feature>
<dbReference type="OrthoDB" id="1937934at2759"/>
<proteinExistence type="predicted"/>
<dbReference type="SMART" id="SM00322">
    <property type="entry name" value="KH"/>
    <property type="match status" value="2"/>
</dbReference>
<evidence type="ECO:0000256" key="1">
    <source>
        <dbReference type="PROSITE-ProRule" id="PRU00117"/>
    </source>
</evidence>
<feature type="region of interest" description="Disordered" evidence="2">
    <location>
        <begin position="870"/>
        <end position="915"/>
    </location>
</feature>
<dbReference type="SUPFAM" id="SSF54791">
    <property type="entry name" value="Eukaryotic type KH-domain (KH-domain type I)"/>
    <property type="match status" value="2"/>
</dbReference>
<dbReference type="Proteomes" id="UP000232323">
    <property type="component" value="Unassembled WGS sequence"/>
</dbReference>
<dbReference type="PROSITE" id="PS50084">
    <property type="entry name" value="KH_TYPE_1"/>
    <property type="match status" value="2"/>
</dbReference>
<feature type="compositionally biased region" description="Low complexity" evidence="2">
    <location>
        <begin position="1165"/>
        <end position="1179"/>
    </location>
</feature>
<reference evidence="4 5" key="1">
    <citation type="submission" date="2017-08" db="EMBL/GenBank/DDBJ databases">
        <title>Acidophilic green algal genome provides insights into adaptation to an acidic environment.</title>
        <authorList>
            <person name="Hirooka S."/>
            <person name="Hirose Y."/>
            <person name="Kanesaki Y."/>
            <person name="Higuchi S."/>
            <person name="Fujiwara T."/>
            <person name="Onuma R."/>
            <person name="Era A."/>
            <person name="Ohbayashi R."/>
            <person name="Uzuka A."/>
            <person name="Nozaki H."/>
            <person name="Yoshikawa H."/>
            <person name="Miyagishima S.Y."/>
        </authorList>
    </citation>
    <scope>NUCLEOTIDE SEQUENCE [LARGE SCALE GENOMIC DNA]</scope>
    <source>
        <strain evidence="4 5">NIES-2499</strain>
    </source>
</reference>
<gene>
    <name evidence="4" type="ORF">CEUSTIGMA_g1804.t1</name>
</gene>
<feature type="compositionally biased region" description="Polar residues" evidence="2">
    <location>
        <begin position="1056"/>
        <end position="1112"/>
    </location>
</feature>
<dbReference type="AlphaFoldDB" id="A0A250WU76"/>
<evidence type="ECO:0000259" key="3">
    <source>
        <dbReference type="SMART" id="SM00322"/>
    </source>
</evidence>
<protein>
    <recommendedName>
        <fullName evidence="3">K Homology domain-containing protein</fullName>
    </recommendedName>
</protein>
<feature type="compositionally biased region" description="Polar residues" evidence="2">
    <location>
        <begin position="751"/>
        <end position="760"/>
    </location>
</feature>